<reference evidence="3 4" key="1">
    <citation type="submission" date="2014-08" db="EMBL/GenBank/DDBJ databases">
        <title>Whole genome shotgun sequence of Rhizobium rubi NBRC 13261.</title>
        <authorList>
            <person name="Katano-Makiyama Y."/>
            <person name="Hosoyama A."/>
            <person name="Hashimoto M."/>
            <person name="Hosoyama Y."/>
            <person name="Noguchi M."/>
            <person name="Tsuchikane K."/>
            <person name="Uohara A."/>
            <person name="Ohji S."/>
            <person name="Ichikawa N."/>
            <person name="Kimura A."/>
            <person name="Yamazoe A."/>
            <person name="Fujita N."/>
        </authorList>
    </citation>
    <scope>NUCLEOTIDE SEQUENCE [LARGE SCALE GENOMIC DNA]</scope>
    <source>
        <strain evidence="3 4">NBRC 13261</strain>
    </source>
</reference>
<dbReference type="PANTHER" id="PTHR13812">
    <property type="entry name" value="KETIMINE REDUCTASE MU-CRYSTALLIN"/>
    <property type="match status" value="1"/>
</dbReference>
<comment type="similarity">
    <text evidence="1">Belongs to the ornithine cyclodeaminase/mu-crystallin family.</text>
</comment>
<dbReference type="eggNOG" id="COG2423">
    <property type="taxonomic scope" value="Bacteria"/>
</dbReference>
<dbReference type="SUPFAM" id="SSF51735">
    <property type="entry name" value="NAD(P)-binding Rossmann-fold domains"/>
    <property type="match status" value="1"/>
</dbReference>
<dbReference type="AlphaFoldDB" id="A0A081D330"/>
<dbReference type="InterPro" id="IPR023401">
    <property type="entry name" value="ODC_N"/>
</dbReference>
<comment type="caution">
    <text evidence="3">The sequence shown here is derived from an EMBL/GenBank/DDBJ whole genome shotgun (WGS) entry which is preliminary data.</text>
</comment>
<dbReference type="InterPro" id="IPR003462">
    <property type="entry name" value="ODC_Mu_crystall"/>
</dbReference>
<dbReference type="InterPro" id="IPR036291">
    <property type="entry name" value="NAD(P)-bd_dom_sf"/>
</dbReference>
<dbReference type="PANTHER" id="PTHR13812:SF19">
    <property type="entry name" value="KETIMINE REDUCTASE MU-CRYSTALLIN"/>
    <property type="match status" value="1"/>
</dbReference>
<evidence type="ECO:0000256" key="1">
    <source>
        <dbReference type="ARBA" id="ARBA00008903"/>
    </source>
</evidence>
<dbReference type="Gene3D" id="3.30.1780.10">
    <property type="entry name" value="ornithine cyclodeaminase, domain 1"/>
    <property type="match status" value="1"/>
</dbReference>
<name>A0A081D330_9HYPH</name>
<keyword evidence="2" id="KW-0520">NAD</keyword>
<organism evidence="3 4">
    <name type="scientific">Agrobacterium rubi TR3 = NBRC 13261</name>
    <dbReference type="NCBI Taxonomy" id="1368415"/>
    <lineage>
        <taxon>Bacteria</taxon>
        <taxon>Pseudomonadati</taxon>
        <taxon>Pseudomonadota</taxon>
        <taxon>Alphaproteobacteria</taxon>
        <taxon>Hyphomicrobiales</taxon>
        <taxon>Rhizobiaceae</taxon>
        <taxon>Rhizobium/Agrobacterium group</taxon>
        <taxon>Agrobacterium</taxon>
    </lineage>
</organism>
<dbReference type="Pfam" id="PF02423">
    <property type="entry name" value="OCD_Mu_crystall"/>
    <property type="match status" value="1"/>
</dbReference>
<proteinExistence type="inferred from homology"/>
<evidence type="ECO:0000256" key="2">
    <source>
        <dbReference type="ARBA" id="ARBA00023027"/>
    </source>
</evidence>
<dbReference type="PIRSF" id="PIRSF001439">
    <property type="entry name" value="CryM"/>
    <property type="match status" value="1"/>
</dbReference>
<gene>
    <name evidence="3" type="ORF">RRU01S_35_00350</name>
</gene>
<evidence type="ECO:0000313" key="4">
    <source>
        <dbReference type="Proteomes" id="UP000028701"/>
    </source>
</evidence>
<protein>
    <recommendedName>
        <fullName evidence="5">Ornithine cyclodeaminase</fullName>
    </recommendedName>
</protein>
<dbReference type="GO" id="GO:0042562">
    <property type="term" value="F:hormone binding"/>
    <property type="evidence" value="ECO:0007669"/>
    <property type="project" value="TreeGrafter"/>
</dbReference>
<dbReference type="EMBL" id="BBJU01000035">
    <property type="protein sequence ID" value="GAK73326.1"/>
    <property type="molecule type" value="Genomic_DNA"/>
</dbReference>
<dbReference type="Proteomes" id="UP000028701">
    <property type="component" value="Unassembled WGS sequence"/>
</dbReference>
<accession>A0A081D330</accession>
<dbReference type="Gene3D" id="3.40.50.720">
    <property type="entry name" value="NAD(P)-binding Rossmann-like Domain"/>
    <property type="match status" value="1"/>
</dbReference>
<sequence>MKLRHLDRKDIDQAADLDELIEDMDAFLSLGVRHRMQTPLRTLLSTQSGEGLLVAMPSYSPDLGLFTTKLGTVIKPGGGDKAASVNTLVAAFDAVTGRAIATVDGCGITHLKCAALTAVVTRYCSASDAHSLGVVGAGALACAQIVGIARVRQLSEISVYARSSGSAEMLRRNLAERHNFHTPLSFSGSVEEAVRNKMVVATSTTSRQALIDAGWLVESVHVNCMGARSHETTELDPLALKDSILLVEDVDTAVQEAGPTHRSGIVLEEMMRLRARLPVGRTVFSSSGHGAFDMLATAHVIRRAGLLS</sequence>
<evidence type="ECO:0008006" key="5">
    <source>
        <dbReference type="Google" id="ProtNLM"/>
    </source>
</evidence>
<dbReference type="GO" id="GO:0005737">
    <property type="term" value="C:cytoplasm"/>
    <property type="evidence" value="ECO:0007669"/>
    <property type="project" value="TreeGrafter"/>
</dbReference>
<evidence type="ECO:0000313" key="3">
    <source>
        <dbReference type="EMBL" id="GAK73326.1"/>
    </source>
</evidence>